<comment type="caution">
    <text evidence="3">The sequence shown here is derived from an EMBL/GenBank/DDBJ whole genome shotgun (WGS) entry which is preliminary data.</text>
</comment>
<dbReference type="GO" id="GO:0006396">
    <property type="term" value="P:RNA processing"/>
    <property type="evidence" value="ECO:0007669"/>
    <property type="project" value="InterPro"/>
</dbReference>
<dbReference type="Proteomes" id="UP001182556">
    <property type="component" value="Unassembled WGS sequence"/>
</dbReference>
<reference evidence="3" key="1">
    <citation type="submission" date="2023-02" db="EMBL/GenBank/DDBJ databases">
        <title>Identification and recombinant expression of a fungal hydrolase from Papiliotrema laurentii that hydrolyzes apple cutin and clears colloidal polyester polyurethane.</title>
        <authorList>
            <consortium name="DOE Joint Genome Institute"/>
            <person name="Roman V.A."/>
            <person name="Bojanowski C."/>
            <person name="Crable B.R."/>
            <person name="Wagner D.N."/>
            <person name="Hung C.S."/>
            <person name="Nadeau L.J."/>
            <person name="Schratz L."/>
            <person name="Haridas S."/>
            <person name="Pangilinan J."/>
            <person name="Lipzen A."/>
            <person name="Na H."/>
            <person name="Yan M."/>
            <person name="Ng V."/>
            <person name="Grigoriev I.V."/>
            <person name="Spatafora J.W."/>
            <person name="Barlow D."/>
            <person name="Biffinger J."/>
            <person name="Kelley-Loughnane N."/>
            <person name="Varaljay V.A."/>
            <person name="Crookes-Goodson W.J."/>
        </authorList>
    </citation>
    <scope>NUCLEOTIDE SEQUENCE</scope>
    <source>
        <strain evidence="3">5307AH</strain>
    </source>
</reference>
<dbReference type="EMBL" id="JAODAN010000002">
    <property type="protein sequence ID" value="KAK1926220.1"/>
    <property type="molecule type" value="Genomic_DNA"/>
</dbReference>
<dbReference type="InterPro" id="IPR036389">
    <property type="entry name" value="RNase_III_sf"/>
</dbReference>
<feature type="domain" description="RNase III" evidence="2">
    <location>
        <begin position="120"/>
        <end position="259"/>
    </location>
</feature>
<organism evidence="3 4">
    <name type="scientific">Papiliotrema laurentii</name>
    <name type="common">Cryptococcus laurentii</name>
    <dbReference type="NCBI Taxonomy" id="5418"/>
    <lineage>
        <taxon>Eukaryota</taxon>
        <taxon>Fungi</taxon>
        <taxon>Dikarya</taxon>
        <taxon>Basidiomycota</taxon>
        <taxon>Agaricomycotina</taxon>
        <taxon>Tremellomycetes</taxon>
        <taxon>Tremellales</taxon>
        <taxon>Rhynchogastremaceae</taxon>
        <taxon>Papiliotrema</taxon>
    </lineage>
</organism>
<dbReference type="SUPFAM" id="SSF69065">
    <property type="entry name" value="RNase III domain-like"/>
    <property type="match status" value="1"/>
</dbReference>
<dbReference type="InterPro" id="IPR000999">
    <property type="entry name" value="RNase_III_dom"/>
</dbReference>
<accession>A0AAD9FU04</accession>
<gene>
    <name evidence="3" type="ORF">DB88DRAFT_481129</name>
</gene>
<dbReference type="GO" id="GO:0004525">
    <property type="term" value="F:ribonuclease III activity"/>
    <property type="evidence" value="ECO:0007669"/>
    <property type="project" value="InterPro"/>
</dbReference>
<dbReference type="Gene3D" id="1.10.1520.10">
    <property type="entry name" value="Ribonuclease III domain"/>
    <property type="match status" value="1"/>
</dbReference>
<evidence type="ECO:0000313" key="4">
    <source>
        <dbReference type="Proteomes" id="UP001182556"/>
    </source>
</evidence>
<proteinExistence type="predicted"/>
<sequence>MAVRNSANAPAQQQLNRPVIKFVLPLPATPTLPQRKTPAQRKNAKKILAKRRRKQQGVRKNRWNVWVKRNTERAADEAPEENEAQGNHHHLPGADVILGRPLAMGVLMRKTPHDQGDLGVPSLDQLPPLPVTPDPALANQAFRHDTLYGPLGGKNRMAQLTLPRHDRSGDSLEFDGDGAIRMICIVWMRDRCHMLDAHTKTRITGQMQRNTTFAAISRHYGLPARLQAPDGTLQALRTSIKVQADLLESYAAAYMYSYTDPFEGLRALSTWFNGIFAAIFPFYHDQLVGKHGACVPAPTPNSEEGDSSAPVHPPPDPPLIPHAISHASSLRSPFDRVVEDFLRLGKTIELHTDAHHDKGSSVLFRAILHVNGGEVAKAWGKTETEARNRASIWALGGIN</sequence>
<feature type="region of interest" description="Disordered" evidence="1">
    <location>
        <begin position="71"/>
        <end position="92"/>
    </location>
</feature>
<evidence type="ECO:0000259" key="2">
    <source>
        <dbReference type="PROSITE" id="PS50142"/>
    </source>
</evidence>
<feature type="compositionally biased region" description="Basic residues" evidence="1">
    <location>
        <begin position="38"/>
        <end position="59"/>
    </location>
</feature>
<keyword evidence="4" id="KW-1185">Reference proteome</keyword>
<dbReference type="AlphaFoldDB" id="A0AAD9FU04"/>
<evidence type="ECO:0000256" key="1">
    <source>
        <dbReference type="SAM" id="MobiDB-lite"/>
    </source>
</evidence>
<protein>
    <recommendedName>
        <fullName evidence="2">RNase III domain-containing protein</fullName>
    </recommendedName>
</protein>
<feature type="region of interest" description="Disordered" evidence="1">
    <location>
        <begin position="30"/>
        <end position="59"/>
    </location>
</feature>
<evidence type="ECO:0000313" key="3">
    <source>
        <dbReference type="EMBL" id="KAK1926220.1"/>
    </source>
</evidence>
<dbReference type="PROSITE" id="PS50142">
    <property type="entry name" value="RNASE_3_2"/>
    <property type="match status" value="1"/>
</dbReference>
<name>A0AAD9FU04_PAPLA</name>